<keyword evidence="4" id="KW-1185">Reference proteome</keyword>
<evidence type="ECO:0000256" key="1">
    <source>
        <dbReference type="SAM" id="MobiDB-lite"/>
    </source>
</evidence>
<accession>A0AAN7B5G4</accession>
<evidence type="ECO:0000313" key="3">
    <source>
        <dbReference type="EMBL" id="KAK4213501.1"/>
    </source>
</evidence>
<reference evidence="3" key="2">
    <citation type="submission" date="2023-05" db="EMBL/GenBank/DDBJ databases">
        <authorList>
            <consortium name="Lawrence Berkeley National Laboratory"/>
            <person name="Steindorff A."/>
            <person name="Hensen N."/>
            <person name="Bonometti L."/>
            <person name="Westerberg I."/>
            <person name="Brannstrom I.O."/>
            <person name="Guillou S."/>
            <person name="Cros-Aarteil S."/>
            <person name="Calhoun S."/>
            <person name="Haridas S."/>
            <person name="Kuo A."/>
            <person name="Mondo S."/>
            <person name="Pangilinan J."/>
            <person name="Riley R."/>
            <person name="Labutti K."/>
            <person name="Andreopoulos B."/>
            <person name="Lipzen A."/>
            <person name="Chen C."/>
            <person name="Yanf M."/>
            <person name="Daum C."/>
            <person name="Ng V."/>
            <person name="Clum A."/>
            <person name="Ohm R."/>
            <person name="Martin F."/>
            <person name="Silar P."/>
            <person name="Natvig D."/>
            <person name="Lalanne C."/>
            <person name="Gautier V."/>
            <person name="Ament-Velasquez S.L."/>
            <person name="Kruys A."/>
            <person name="Hutchinson M.I."/>
            <person name="Powell A.J."/>
            <person name="Barry K."/>
            <person name="Miller A.N."/>
            <person name="Grigoriev I.V."/>
            <person name="Debuchy R."/>
            <person name="Gladieux P."/>
            <person name="Thoren M.H."/>
            <person name="Johannesson H."/>
        </authorList>
    </citation>
    <scope>NUCLEOTIDE SEQUENCE</scope>
    <source>
        <strain evidence="3">PSN293</strain>
    </source>
</reference>
<feature type="signal peptide" evidence="2">
    <location>
        <begin position="1"/>
        <end position="17"/>
    </location>
</feature>
<evidence type="ECO:0000256" key="2">
    <source>
        <dbReference type="SAM" id="SignalP"/>
    </source>
</evidence>
<dbReference type="EMBL" id="MU858108">
    <property type="protein sequence ID" value="KAK4213501.1"/>
    <property type="molecule type" value="Genomic_DNA"/>
</dbReference>
<evidence type="ECO:0000313" key="4">
    <source>
        <dbReference type="Proteomes" id="UP001301769"/>
    </source>
</evidence>
<feature type="region of interest" description="Disordered" evidence="1">
    <location>
        <begin position="46"/>
        <end position="80"/>
    </location>
</feature>
<name>A0AAN7B5G4_9PEZI</name>
<dbReference type="AlphaFoldDB" id="A0AAN7B5G4"/>
<protein>
    <submittedName>
        <fullName evidence="3">Uncharacterized protein</fullName>
    </submittedName>
</protein>
<feature type="chain" id="PRO_5042862197" evidence="2">
    <location>
        <begin position="18"/>
        <end position="232"/>
    </location>
</feature>
<proteinExistence type="predicted"/>
<comment type="caution">
    <text evidence="3">The sequence shown here is derived from an EMBL/GenBank/DDBJ whole genome shotgun (WGS) entry which is preliminary data.</text>
</comment>
<organism evidence="3 4">
    <name type="scientific">Rhypophila decipiens</name>
    <dbReference type="NCBI Taxonomy" id="261697"/>
    <lineage>
        <taxon>Eukaryota</taxon>
        <taxon>Fungi</taxon>
        <taxon>Dikarya</taxon>
        <taxon>Ascomycota</taxon>
        <taxon>Pezizomycotina</taxon>
        <taxon>Sordariomycetes</taxon>
        <taxon>Sordariomycetidae</taxon>
        <taxon>Sordariales</taxon>
        <taxon>Naviculisporaceae</taxon>
        <taxon>Rhypophila</taxon>
    </lineage>
</organism>
<dbReference type="Proteomes" id="UP001301769">
    <property type="component" value="Unassembled WGS sequence"/>
</dbReference>
<reference evidence="3" key="1">
    <citation type="journal article" date="2023" name="Mol. Phylogenet. Evol.">
        <title>Genome-scale phylogeny and comparative genomics of the fungal order Sordariales.</title>
        <authorList>
            <person name="Hensen N."/>
            <person name="Bonometti L."/>
            <person name="Westerberg I."/>
            <person name="Brannstrom I.O."/>
            <person name="Guillou S."/>
            <person name="Cros-Aarteil S."/>
            <person name="Calhoun S."/>
            <person name="Haridas S."/>
            <person name="Kuo A."/>
            <person name="Mondo S."/>
            <person name="Pangilinan J."/>
            <person name="Riley R."/>
            <person name="LaButti K."/>
            <person name="Andreopoulos B."/>
            <person name="Lipzen A."/>
            <person name="Chen C."/>
            <person name="Yan M."/>
            <person name="Daum C."/>
            <person name="Ng V."/>
            <person name="Clum A."/>
            <person name="Steindorff A."/>
            <person name="Ohm R.A."/>
            <person name="Martin F."/>
            <person name="Silar P."/>
            <person name="Natvig D.O."/>
            <person name="Lalanne C."/>
            <person name="Gautier V."/>
            <person name="Ament-Velasquez S.L."/>
            <person name="Kruys A."/>
            <person name="Hutchinson M.I."/>
            <person name="Powell A.J."/>
            <person name="Barry K."/>
            <person name="Miller A.N."/>
            <person name="Grigoriev I.V."/>
            <person name="Debuchy R."/>
            <person name="Gladieux P."/>
            <person name="Hiltunen Thoren M."/>
            <person name="Johannesson H."/>
        </authorList>
    </citation>
    <scope>NUCLEOTIDE SEQUENCE</scope>
    <source>
        <strain evidence="3">PSN293</strain>
    </source>
</reference>
<sequence>MISLFLMECLWFTTRWSRRQCTQSQNPSRSPNFYIPLVFSQFPLQSKKSRRQNRRTRLDPQVRTTSNSRQRFPGRENHLGDVFGSGRDPLLPSELLVSIISSKYLSSWYGEVDARQVPCKYSGILSEMICSTWNKTARASVTHIVSCGSLPATNGSQQPYLGSHFENRLVCFWRRTSNCIVRLFTGTQSIRSTVQGLAPSGRYAAGSLPVTPCSALVSRLSDLLPVPVSSRR</sequence>
<keyword evidence="2" id="KW-0732">Signal</keyword>
<gene>
    <name evidence="3" type="ORF">QBC37DRAFT_172170</name>
</gene>